<reference evidence="1" key="2">
    <citation type="submission" date="2020-06" db="EMBL/GenBank/DDBJ databases">
        <title>Helianthus annuus Genome sequencing and assembly Release 2.</title>
        <authorList>
            <person name="Gouzy J."/>
            <person name="Langlade N."/>
            <person name="Munos S."/>
        </authorList>
    </citation>
    <scope>NUCLEOTIDE SEQUENCE</scope>
    <source>
        <tissue evidence="1">Leaves</tissue>
    </source>
</reference>
<sequence>MHPLRTSVDEVVELVGCVPKSLANSGGSQTTKLLLEEVQETTLSVAGSSTIS</sequence>
<organism evidence="1 2">
    <name type="scientific">Helianthus annuus</name>
    <name type="common">Common sunflower</name>
    <dbReference type="NCBI Taxonomy" id="4232"/>
    <lineage>
        <taxon>Eukaryota</taxon>
        <taxon>Viridiplantae</taxon>
        <taxon>Streptophyta</taxon>
        <taxon>Embryophyta</taxon>
        <taxon>Tracheophyta</taxon>
        <taxon>Spermatophyta</taxon>
        <taxon>Magnoliopsida</taxon>
        <taxon>eudicotyledons</taxon>
        <taxon>Gunneridae</taxon>
        <taxon>Pentapetalae</taxon>
        <taxon>asterids</taxon>
        <taxon>campanulids</taxon>
        <taxon>Asterales</taxon>
        <taxon>Asteraceae</taxon>
        <taxon>Asteroideae</taxon>
        <taxon>Heliantheae alliance</taxon>
        <taxon>Heliantheae</taxon>
        <taxon>Helianthus</taxon>
    </lineage>
</organism>
<gene>
    <name evidence="1" type="ORF">HanXRQr2_Chr06g0250081</name>
</gene>
<comment type="caution">
    <text evidence="1">The sequence shown here is derived from an EMBL/GenBank/DDBJ whole genome shotgun (WGS) entry which is preliminary data.</text>
</comment>
<accession>A0A9K3NJA2</accession>
<dbReference type="EMBL" id="MNCJ02000321">
    <property type="protein sequence ID" value="KAF5801608.1"/>
    <property type="molecule type" value="Genomic_DNA"/>
</dbReference>
<evidence type="ECO:0000313" key="1">
    <source>
        <dbReference type="EMBL" id="KAF5801608.1"/>
    </source>
</evidence>
<protein>
    <submittedName>
        <fullName evidence="1">Uncharacterized protein</fullName>
    </submittedName>
</protein>
<dbReference type="AlphaFoldDB" id="A0A9K3NJA2"/>
<evidence type="ECO:0000313" key="2">
    <source>
        <dbReference type="Proteomes" id="UP000215914"/>
    </source>
</evidence>
<reference evidence="1" key="1">
    <citation type="journal article" date="2017" name="Nature">
        <title>The sunflower genome provides insights into oil metabolism, flowering and Asterid evolution.</title>
        <authorList>
            <person name="Badouin H."/>
            <person name="Gouzy J."/>
            <person name="Grassa C.J."/>
            <person name="Murat F."/>
            <person name="Staton S.E."/>
            <person name="Cottret L."/>
            <person name="Lelandais-Briere C."/>
            <person name="Owens G.L."/>
            <person name="Carrere S."/>
            <person name="Mayjonade B."/>
            <person name="Legrand L."/>
            <person name="Gill N."/>
            <person name="Kane N.C."/>
            <person name="Bowers J.E."/>
            <person name="Hubner S."/>
            <person name="Bellec A."/>
            <person name="Berard A."/>
            <person name="Berges H."/>
            <person name="Blanchet N."/>
            <person name="Boniface M.C."/>
            <person name="Brunel D."/>
            <person name="Catrice O."/>
            <person name="Chaidir N."/>
            <person name="Claudel C."/>
            <person name="Donnadieu C."/>
            <person name="Faraut T."/>
            <person name="Fievet G."/>
            <person name="Helmstetter N."/>
            <person name="King M."/>
            <person name="Knapp S.J."/>
            <person name="Lai Z."/>
            <person name="Le Paslier M.C."/>
            <person name="Lippi Y."/>
            <person name="Lorenzon L."/>
            <person name="Mandel J.R."/>
            <person name="Marage G."/>
            <person name="Marchand G."/>
            <person name="Marquand E."/>
            <person name="Bret-Mestries E."/>
            <person name="Morien E."/>
            <person name="Nambeesan S."/>
            <person name="Nguyen T."/>
            <person name="Pegot-Espagnet P."/>
            <person name="Pouilly N."/>
            <person name="Raftis F."/>
            <person name="Sallet E."/>
            <person name="Schiex T."/>
            <person name="Thomas J."/>
            <person name="Vandecasteele C."/>
            <person name="Vares D."/>
            <person name="Vear F."/>
            <person name="Vautrin S."/>
            <person name="Crespi M."/>
            <person name="Mangin B."/>
            <person name="Burke J.M."/>
            <person name="Salse J."/>
            <person name="Munos S."/>
            <person name="Vincourt P."/>
            <person name="Rieseberg L.H."/>
            <person name="Langlade N.B."/>
        </authorList>
    </citation>
    <scope>NUCLEOTIDE SEQUENCE</scope>
    <source>
        <tissue evidence="1">Leaves</tissue>
    </source>
</reference>
<proteinExistence type="predicted"/>
<dbReference type="Proteomes" id="UP000215914">
    <property type="component" value="Unassembled WGS sequence"/>
</dbReference>
<name>A0A9K3NJA2_HELAN</name>
<dbReference type="Gramene" id="mRNA:HanXRQr2_Chr06g0250081">
    <property type="protein sequence ID" value="mRNA:HanXRQr2_Chr06g0250081"/>
    <property type="gene ID" value="HanXRQr2_Chr06g0250081"/>
</dbReference>
<keyword evidence="2" id="KW-1185">Reference proteome</keyword>